<feature type="transmembrane region" description="Helical" evidence="8">
    <location>
        <begin position="35"/>
        <end position="58"/>
    </location>
</feature>
<proteinExistence type="inferred from homology"/>
<evidence type="ECO:0000313" key="10">
    <source>
        <dbReference type="Proteomes" id="UP000002258"/>
    </source>
</evidence>
<reference evidence="9 10" key="1">
    <citation type="journal article" date="2007" name="Nat. Biotechnol.">
        <title>Genome sequence of the lignocellulose-bioconverting and xylose-fermenting yeast Pichia stipitis.</title>
        <authorList>
            <person name="Jeffries T.W."/>
            <person name="Grigoriev I.V."/>
            <person name="Grimwood J."/>
            <person name="Laplaza J.M."/>
            <person name="Aerts A."/>
            <person name="Salamov A."/>
            <person name="Schmutz J."/>
            <person name="Lindquist E."/>
            <person name="Dehal P."/>
            <person name="Shapiro H."/>
            <person name="Jin Y.S."/>
            <person name="Passoth V."/>
            <person name="Richardson P.M."/>
        </authorList>
    </citation>
    <scope>NUCLEOTIDE SEQUENCE [LARGE SCALE GENOMIC DNA]</scope>
    <source>
        <strain evidence="10">ATCC 58785 / CBS 6054 / NBRC 10063 / NRRL Y-11545</strain>
    </source>
</reference>
<feature type="compositionally biased region" description="Polar residues" evidence="7">
    <location>
        <begin position="100"/>
        <end position="113"/>
    </location>
</feature>
<feature type="non-terminal residue" evidence="9">
    <location>
        <position position="1"/>
    </location>
</feature>
<feature type="transmembrane region" description="Helical" evidence="8">
    <location>
        <begin position="223"/>
        <end position="249"/>
    </location>
</feature>
<feature type="transmembrane region" description="Helical" evidence="8">
    <location>
        <begin position="65"/>
        <end position="82"/>
    </location>
</feature>
<dbReference type="RefSeq" id="XP_001386027.2">
    <property type="nucleotide sequence ID" value="XM_001385990.1"/>
</dbReference>
<dbReference type="OrthoDB" id="8048523at2759"/>
<dbReference type="GO" id="GO:0034488">
    <property type="term" value="P:basic amino acid transmembrane export from vacuole"/>
    <property type="evidence" value="ECO:0007669"/>
    <property type="project" value="TreeGrafter"/>
</dbReference>
<feature type="non-terminal residue" evidence="9">
    <location>
        <position position="289"/>
    </location>
</feature>
<evidence type="ECO:0000256" key="3">
    <source>
        <dbReference type="ARBA" id="ARBA00022989"/>
    </source>
</evidence>
<keyword evidence="10" id="KW-1185">Reference proteome</keyword>
<dbReference type="InParanoid" id="A3LYM0"/>
<dbReference type="Gene3D" id="1.20.1280.290">
    <property type="match status" value="2"/>
</dbReference>
<dbReference type="GO" id="GO:0015174">
    <property type="term" value="F:basic amino acid transmembrane transporter activity"/>
    <property type="evidence" value="ECO:0007669"/>
    <property type="project" value="TreeGrafter"/>
</dbReference>
<keyword evidence="3 8" id="KW-1133">Transmembrane helix</keyword>
<gene>
    <name evidence="9" type="ORF">PICST_20558</name>
</gene>
<evidence type="ECO:0000256" key="5">
    <source>
        <dbReference type="ARBA" id="ARBA00038039"/>
    </source>
</evidence>
<dbReference type="AlphaFoldDB" id="A3LYM0"/>
<dbReference type="EMBL" id="CP000501">
    <property type="protein sequence ID" value="ABN67998.2"/>
    <property type="molecule type" value="Genomic_DNA"/>
</dbReference>
<comment type="subcellular location">
    <subcellularLocation>
        <location evidence="1">Membrane</location>
        <topology evidence="1">Multi-pass membrane protein</topology>
    </subcellularLocation>
</comment>
<dbReference type="InterPro" id="IPR051415">
    <property type="entry name" value="LAAT-1"/>
</dbReference>
<feature type="transmembrane region" description="Helical" evidence="8">
    <location>
        <begin position="269"/>
        <end position="288"/>
    </location>
</feature>
<name>A3LYM0_PICST</name>
<dbReference type="eggNOG" id="KOG2913">
    <property type="taxonomic scope" value="Eukaryota"/>
</dbReference>
<keyword evidence="2 8" id="KW-0812">Transmembrane</keyword>
<dbReference type="GeneID" id="4840586"/>
<protein>
    <submittedName>
        <fullName evidence="9">Uncharacterized protein</fullName>
    </submittedName>
</protein>
<dbReference type="PANTHER" id="PTHR16201">
    <property type="entry name" value="SEVEN TRANSMEMBRANE PROTEIN 1-RELATED"/>
    <property type="match status" value="1"/>
</dbReference>
<sequence length="289" mass="32404">ISKVSGILSLSVWLFAQLPQIIENHLNESVSGVSLLFLICWIGGDATNLIGCILTRALPFQTCLAAYYCFIDCILSLQYWYYTKVYPRHKTHHNLLQSPNFLRPSTSNKSTNHSTRRNRFDQDLSRSPMEISTSIMDVAQGNGHRGHDQKRIHEGSFIHKILGATFIAGSLPKQAHSMPIPNPQSAADIGMISAWTCSTLYVSSRAPQIIKNFKLKSTRGITVYLFVFAMLGNIFYTISIVSDLYLLSLNKSYFGEDGDSKFKEVFMDQLPFIVGSSGTVLFDSIIIFQ</sequence>
<dbReference type="Pfam" id="PF04193">
    <property type="entry name" value="PQ-loop"/>
    <property type="match status" value="2"/>
</dbReference>
<keyword evidence="4 8" id="KW-0472">Membrane</keyword>
<feature type="region of interest" description="Disordered" evidence="7">
    <location>
        <begin position="100"/>
        <end position="120"/>
    </location>
</feature>
<accession>A3LYM0</accession>
<dbReference type="SMART" id="SM00679">
    <property type="entry name" value="CTNS"/>
    <property type="match status" value="2"/>
</dbReference>
<comment type="catalytic activity">
    <reaction evidence="6">
        <text>L-histidine(out) + L-arginine(in) = L-histidine(in) + L-arginine(out)</text>
        <dbReference type="Rhea" id="RHEA:71063"/>
        <dbReference type="ChEBI" id="CHEBI:32682"/>
        <dbReference type="ChEBI" id="CHEBI:57595"/>
    </reaction>
</comment>
<organism evidence="9 10">
    <name type="scientific">Scheffersomyces stipitis (strain ATCC 58785 / CBS 6054 / NBRC 10063 / NRRL Y-11545)</name>
    <name type="common">Yeast</name>
    <name type="synonym">Pichia stipitis</name>
    <dbReference type="NCBI Taxonomy" id="322104"/>
    <lineage>
        <taxon>Eukaryota</taxon>
        <taxon>Fungi</taxon>
        <taxon>Dikarya</taxon>
        <taxon>Ascomycota</taxon>
        <taxon>Saccharomycotina</taxon>
        <taxon>Pichiomycetes</taxon>
        <taxon>Debaryomycetaceae</taxon>
        <taxon>Scheffersomyces</taxon>
    </lineage>
</organism>
<comment type="similarity">
    <text evidence="5">Belongs to the laat-1 family.</text>
</comment>
<dbReference type="Proteomes" id="UP000002258">
    <property type="component" value="Chromosome 7"/>
</dbReference>
<dbReference type="PANTHER" id="PTHR16201:SF34">
    <property type="entry name" value="LYSOSOMAL AMINO ACID TRANSPORTER 1"/>
    <property type="match status" value="1"/>
</dbReference>
<dbReference type="KEGG" id="pic:PICST_20558"/>
<evidence type="ECO:0000313" key="9">
    <source>
        <dbReference type="EMBL" id="ABN67998.2"/>
    </source>
</evidence>
<dbReference type="InterPro" id="IPR006603">
    <property type="entry name" value="PQ-loop_rpt"/>
</dbReference>
<evidence type="ECO:0000256" key="4">
    <source>
        <dbReference type="ARBA" id="ARBA00023136"/>
    </source>
</evidence>
<evidence type="ECO:0000256" key="1">
    <source>
        <dbReference type="ARBA" id="ARBA00004141"/>
    </source>
</evidence>
<evidence type="ECO:0000256" key="6">
    <source>
        <dbReference type="ARBA" id="ARBA00050768"/>
    </source>
</evidence>
<evidence type="ECO:0000256" key="8">
    <source>
        <dbReference type="SAM" id="Phobius"/>
    </source>
</evidence>
<dbReference type="FunFam" id="1.20.1280.290:FF:000009">
    <property type="entry name" value="PQ loop repeat family protein"/>
    <property type="match status" value="1"/>
</dbReference>
<dbReference type="GO" id="GO:0000329">
    <property type="term" value="C:fungal-type vacuole membrane"/>
    <property type="evidence" value="ECO:0007669"/>
    <property type="project" value="TreeGrafter"/>
</dbReference>
<dbReference type="OMA" id="LAWICTT"/>
<evidence type="ECO:0000256" key="2">
    <source>
        <dbReference type="ARBA" id="ARBA00022692"/>
    </source>
</evidence>
<dbReference type="HOGENOM" id="CLU_019699_3_1_1"/>
<evidence type="ECO:0000256" key="7">
    <source>
        <dbReference type="SAM" id="MobiDB-lite"/>
    </source>
</evidence>